<dbReference type="GO" id="GO:0006355">
    <property type="term" value="P:regulation of DNA-templated transcription"/>
    <property type="evidence" value="ECO:0007669"/>
    <property type="project" value="InterPro"/>
</dbReference>
<dbReference type="PROSITE" id="PS51755">
    <property type="entry name" value="OMPR_PHOB"/>
    <property type="match status" value="1"/>
</dbReference>
<reference evidence="4 5" key="1">
    <citation type="submission" date="2015-11" db="EMBL/GenBank/DDBJ databases">
        <authorList>
            <person name="Zhang Y."/>
            <person name="Guo Z."/>
        </authorList>
    </citation>
    <scope>NUCLEOTIDE SEQUENCE [LARGE SCALE GENOMIC DNA]</scope>
    <source>
        <strain evidence="4 5">YFY001</strain>
    </source>
</reference>
<keyword evidence="1 2" id="KW-0238">DNA-binding</keyword>
<accession>A0A1L3MI52</accession>
<dbReference type="Pfam" id="PF02602">
    <property type="entry name" value="HEM4"/>
    <property type="match status" value="1"/>
</dbReference>
<dbReference type="KEGG" id="jte:ASJ30_10765"/>
<name>A0A1L3MI52_9MICO</name>
<dbReference type="Gene3D" id="3.40.50.10090">
    <property type="match status" value="2"/>
</dbReference>
<dbReference type="SUPFAM" id="SSF46894">
    <property type="entry name" value="C-terminal effector domain of the bipartite response regulators"/>
    <property type="match status" value="1"/>
</dbReference>
<dbReference type="GO" id="GO:0004852">
    <property type="term" value="F:uroporphyrinogen-III synthase activity"/>
    <property type="evidence" value="ECO:0007669"/>
    <property type="project" value="InterPro"/>
</dbReference>
<dbReference type="Proteomes" id="UP000182938">
    <property type="component" value="Chromosome"/>
</dbReference>
<protein>
    <submittedName>
        <fullName evidence="4">Uroporphyrinogen-III synthase</fullName>
    </submittedName>
</protein>
<dbReference type="InterPro" id="IPR003754">
    <property type="entry name" value="4pyrrol_synth_uPrphyn_synth"/>
</dbReference>
<dbReference type="GO" id="GO:0006780">
    <property type="term" value="P:uroporphyrinogen III biosynthetic process"/>
    <property type="evidence" value="ECO:0007669"/>
    <property type="project" value="InterPro"/>
</dbReference>
<dbReference type="Pfam" id="PF00486">
    <property type="entry name" value="Trans_reg_C"/>
    <property type="match status" value="1"/>
</dbReference>
<dbReference type="GO" id="GO:0000160">
    <property type="term" value="P:phosphorelay signal transduction system"/>
    <property type="evidence" value="ECO:0007669"/>
    <property type="project" value="InterPro"/>
</dbReference>
<dbReference type="PANTHER" id="PTHR40082">
    <property type="entry name" value="BLR5956 PROTEIN"/>
    <property type="match status" value="1"/>
</dbReference>
<dbReference type="CDD" id="cd06578">
    <property type="entry name" value="HemD"/>
    <property type="match status" value="1"/>
</dbReference>
<evidence type="ECO:0000313" key="5">
    <source>
        <dbReference type="Proteomes" id="UP000182938"/>
    </source>
</evidence>
<dbReference type="InterPro" id="IPR036388">
    <property type="entry name" value="WH-like_DNA-bd_sf"/>
</dbReference>
<dbReference type="InterPro" id="IPR016032">
    <property type="entry name" value="Sig_transdc_resp-reg_C-effctor"/>
</dbReference>
<gene>
    <name evidence="4" type="ORF">ASJ30_10765</name>
</gene>
<dbReference type="InterPro" id="IPR039793">
    <property type="entry name" value="UROS/Hem4"/>
</dbReference>
<feature type="DNA-binding region" description="OmpR/PhoB-type" evidence="2">
    <location>
        <begin position="272"/>
        <end position="368"/>
    </location>
</feature>
<dbReference type="GO" id="GO:0003677">
    <property type="term" value="F:DNA binding"/>
    <property type="evidence" value="ECO:0007669"/>
    <property type="project" value="UniProtKB-UniRule"/>
</dbReference>
<dbReference type="AlphaFoldDB" id="A0A1L3MI52"/>
<feature type="domain" description="OmpR/PhoB-type" evidence="3">
    <location>
        <begin position="272"/>
        <end position="368"/>
    </location>
</feature>
<proteinExistence type="predicted"/>
<evidence type="ECO:0000256" key="1">
    <source>
        <dbReference type="ARBA" id="ARBA00023125"/>
    </source>
</evidence>
<dbReference type="RefSeq" id="WP_072625101.1">
    <property type="nucleotide sequence ID" value="NZ_CP013290.1"/>
</dbReference>
<dbReference type="PANTHER" id="PTHR40082:SF1">
    <property type="entry name" value="BLR5956 PROTEIN"/>
    <property type="match status" value="1"/>
</dbReference>
<dbReference type="InterPro" id="IPR036108">
    <property type="entry name" value="4pyrrol_syn_uPrphyn_synt_sf"/>
</dbReference>
<dbReference type="SUPFAM" id="SSF69618">
    <property type="entry name" value="HemD-like"/>
    <property type="match status" value="1"/>
</dbReference>
<evidence type="ECO:0000313" key="4">
    <source>
        <dbReference type="EMBL" id="APH01946.1"/>
    </source>
</evidence>
<dbReference type="NCBIfam" id="NF005568">
    <property type="entry name" value="PRK07239.1"/>
    <property type="match status" value="1"/>
</dbReference>
<dbReference type="CDD" id="cd00383">
    <property type="entry name" value="trans_reg_C"/>
    <property type="match status" value="1"/>
</dbReference>
<sequence>MSLPQLLAGCVVLVTGDRRAGDLRAALERRGARVVHTPALTIVPHTADAELVERTRALLAAPPDVVVVTTAIGFRGWVEAADAAGLGEELHDVLDATRIIARGPKARGAIQAAGHDADWVAESETSAEIRDFLITEGVAGQRIAVQHHGAGCEELDVDLAAAGALVTPLVVYRWGPPPDADAVTCGVQQAAVGDVDVVVFTSAPAAAAWLDAARDAGVLPSIVGRVRTGRLVVAAVGPVTARPLEHVGISPLLPERARLGSLVRAVVGHYEAMMATAVETVAGPLQLRSTAALLGDRVLAISPSGLSVLHLLMDAKGDVVTRADVLEVLPGDSASGHAVEVAVGRLREAIGDRRVVETVVKRGYRLATA</sequence>
<keyword evidence="5" id="KW-1185">Reference proteome</keyword>
<dbReference type="InterPro" id="IPR001867">
    <property type="entry name" value="OmpR/PhoB-type_DNA-bd"/>
</dbReference>
<evidence type="ECO:0000259" key="3">
    <source>
        <dbReference type="PROSITE" id="PS51755"/>
    </source>
</evidence>
<dbReference type="EMBL" id="CP013290">
    <property type="protein sequence ID" value="APH01946.1"/>
    <property type="molecule type" value="Genomic_DNA"/>
</dbReference>
<dbReference type="SMART" id="SM00862">
    <property type="entry name" value="Trans_reg_C"/>
    <property type="match status" value="1"/>
</dbReference>
<organism evidence="4 5">
    <name type="scientific">Janibacter indicus</name>
    <dbReference type="NCBI Taxonomy" id="857417"/>
    <lineage>
        <taxon>Bacteria</taxon>
        <taxon>Bacillati</taxon>
        <taxon>Actinomycetota</taxon>
        <taxon>Actinomycetes</taxon>
        <taxon>Micrococcales</taxon>
        <taxon>Intrasporangiaceae</taxon>
        <taxon>Janibacter</taxon>
    </lineage>
</organism>
<evidence type="ECO:0000256" key="2">
    <source>
        <dbReference type="PROSITE-ProRule" id="PRU01091"/>
    </source>
</evidence>
<dbReference type="Gene3D" id="1.10.10.10">
    <property type="entry name" value="Winged helix-like DNA-binding domain superfamily/Winged helix DNA-binding domain"/>
    <property type="match status" value="1"/>
</dbReference>